<proteinExistence type="inferred from homology"/>
<accession>A0ABW5WI72</accession>
<dbReference type="InterPro" id="IPR025734">
    <property type="entry name" value="EspG"/>
</dbReference>
<evidence type="ECO:0000313" key="5">
    <source>
        <dbReference type="EMBL" id="MFD2802889.1"/>
    </source>
</evidence>
<comment type="caution">
    <text evidence="5">The sequence shown here is derived from an EMBL/GenBank/DDBJ whole genome shotgun (WGS) entry which is preliminary data.</text>
</comment>
<evidence type="ECO:0000256" key="3">
    <source>
        <dbReference type="ARBA" id="ARBA00022490"/>
    </source>
</evidence>
<gene>
    <name evidence="5" type="ORF">ACFS2C_26190</name>
</gene>
<comment type="similarity">
    <text evidence="2">Belongs to the EspG family.</text>
</comment>
<reference evidence="6" key="1">
    <citation type="journal article" date="2019" name="Int. J. Syst. Evol. Microbiol.">
        <title>The Global Catalogue of Microorganisms (GCM) 10K type strain sequencing project: providing services to taxonomists for standard genome sequencing and annotation.</title>
        <authorList>
            <consortium name="The Broad Institute Genomics Platform"/>
            <consortium name="The Broad Institute Genome Sequencing Center for Infectious Disease"/>
            <person name="Wu L."/>
            <person name="Ma J."/>
        </authorList>
    </citation>
    <scope>NUCLEOTIDE SEQUENCE [LARGE SCALE GENOMIC DNA]</scope>
    <source>
        <strain evidence="6">IBRC-M 10906</strain>
    </source>
</reference>
<evidence type="ECO:0000256" key="1">
    <source>
        <dbReference type="ARBA" id="ARBA00004496"/>
    </source>
</evidence>
<evidence type="ECO:0000256" key="2">
    <source>
        <dbReference type="ARBA" id="ARBA00006411"/>
    </source>
</evidence>
<comment type="subcellular location">
    <subcellularLocation>
        <location evidence="1">Cytoplasm</location>
    </subcellularLocation>
</comment>
<sequence>MLDQQVILRTSTLVNLVRRCGTEPHSTLNKGATWYSAEAQKKLDHQAEQELASLGLAGPRGIHPGLLATANAIAHPQLEYYGWVGGPHEGETLNLTILAGTGAGGEAFVVVRNIDRGFVVLANVHTHELLDNFLAQLPWYGPARGQQVVVPKSAVTGGKRDTYGDDFQLMRTNTPDAGERAAAEFSRILGLERVGGGSLYVAVRTRGGTRQRIEKPVTYIDTVEGRWLTEEVPGVGETQYVCTPATPRLLGDRLRHAQGRLVTV</sequence>
<evidence type="ECO:0000313" key="6">
    <source>
        <dbReference type="Proteomes" id="UP001597478"/>
    </source>
</evidence>
<dbReference type="Pfam" id="PF14011">
    <property type="entry name" value="ESX-1_EspG"/>
    <property type="match status" value="1"/>
</dbReference>
<keyword evidence="4" id="KW-0143">Chaperone</keyword>
<organism evidence="5 6">
    <name type="scientific">Prauserella oleivorans</name>
    <dbReference type="NCBI Taxonomy" id="1478153"/>
    <lineage>
        <taxon>Bacteria</taxon>
        <taxon>Bacillati</taxon>
        <taxon>Actinomycetota</taxon>
        <taxon>Actinomycetes</taxon>
        <taxon>Pseudonocardiales</taxon>
        <taxon>Pseudonocardiaceae</taxon>
        <taxon>Prauserella</taxon>
    </lineage>
</organism>
<keyword evidence="3" id="KW-0963">Cytoplasm</keyword>
<keyword evidence="6" id="KW-1185">Reference proteome</keyword>
<dbReference type="RefSeq" id="WP_377395580.1">
    <property type="nucleotide sequence ID" value="NZ_JBHSAN010000054.1"/>
</dbReference>
<dbReference type="EMBL" id="JBHUOF010000049">
    <property type="protein sequence ID" value="MFD2802889.1"/>
    <property type="molecule type" value="Genomic_DNA"/>
</dbReference>
<dbReference type="Proteomes" id="UP001597478">
    <property type="component" value="Unassembled WGS sequence"/>
</dbReference>
<evidence type="ECO:0000256" key="4">
    <source>
        <dbReference type="ARBA" id="ARBA00023186"/>
    </source>
</evidence>
<protein>
    <submittedName>
        <fullName evidence="5">ESX secretion-associated protein EspG</fullName>
    </submittedName>
</protein>
<name>A0ABW5WI72_9PSEU</name>